<gene>
    <name evidence="3" type="ORF">UFOPK2624_00367</name>
    <name evidence="4" type="ORF">UFOPK3010_00430</name>
    <name evidence="1" type="ORF">UFOPK3331_01189</name>
    <name evidence="5" type="ORF">UFOPK3785_00111</name>
    <name evidence="6" type="ORF">UFOPK3927_00300</name>
    <name evidence="2" type="ORF">UFOPK4201_00399</name>
    <name evidence="7" type="ORF">UFOPK4371_00643</name>
</gene>
<accession>A0A6J5ZNM3</accession>
<evidence type="ECO:0000313" key="5">
    <source>
        <dbReference type="EMBL" id="CAB4939954.1"/>
    </source>
</evidence>
<evidence type="ECO:0000313" key="4">
    <source>
        <dbReference type="EMBL" id="CAB4798022.1"/>
    </source>
</evidence>
<dbReference type="EMBL" id="CAFBRD010000024">
    <property type="protein sequence ID" value="CAB5076060.1"/>
    <property type="molecule type" value="Genomic_DNA"/>
</dbReference>
<name>A0A6J5ZNM3_9ZZZZ</name>
<proteinExistence type="predicted"/>
<evidence type="ECO:0000313" key="7">
    <source>
        <dbReference type="EMBL" id="CAB5076060.1"/>
    </source>
</evidence>
<dbReference type="EMBL" id="CAFBNJ010000003">
    <property type="protein sequence ID" value="CAB4939954.1"/>
    <property type="molecule type" value="Genomic_DNA"/>
</dbReference>
<protein>
    <submittedName>
        <fullName evidence="1">Unannotated protein</fullName>
    </submittedName>
</protein>
<dbReference type="AlphaFoldDB" id="A0A6J5ZNM3"/>
<dbReference type="EMBL" id="CAFBOK010000021">
    <property type="protein sequence ID" value="CAB4973832.1"/>
    <property type="molecule type" value="Genomic_DNA"/>
</dbReference>
<dbReference type="EMBL" id="CAEZXY010000008">
    <property type="protein sequence ID" value="CAB4697969.1"/>
    <property type="molecule type" value="Genomic_DNA"/>
</dbReference>
<evidence type="ECO:0000313" key="6">
    <source>
        <dbReference type="EMBL" id="CAB4973832.1"/>
    </source>
</evidence>
<dbReference type="EMBL" id="CAFAAM010000040">
    <property type="protein sequence ID" value="CAB4798022.1"/>
    <property type="molecule type" value="Genomic_DNA"/>
</dbReference>
<dbReference type="EMBL" id="CAEUNJ010000012">
    <property type="protein sequence ID" value="CAB4370746.1"/>
    <property type="molecule type" value="Genomic_DNA"/>
</dbReference>
<evidence type="ECO:0000313" key="1">
    <source>
        <dbReference type="EMBL" id="CAB4343128.1"/>
    </source>
</evidence>
<evidence type="ECO:0000313" key="2">
    <source>
        <dbReference type="EMBL" id="CAB4370746.1"/>
    </source>
</evidence>
<sequence length="321" mass="35880">MTIRYSKPPVLMYDVIDDLDEVVRLLESQAPYTPLGGWYNPGADPTKKTRPMWFQNDWVHDDFAAEGSDLFLQHAGYIEAAKHYYSAEIVEPISVYVNLMVAIDGGGPAHTDNPRFHGRDRTNTPMWLLRAMLWSGLFNEFEILQATAIWWRNDVEGGALYYWPNGAANPPEVHSENMANTALIGDNHGMFHQVGPIGPFSGQSPLITPSATLAPVNDGTGDWTITDLGEVVFRAPLNTYRLSVLWKADVYETAAERDRKKSNTLSMQDVADRFNDDLAQLGSEIRFDLDRVDDLALSAELKTVYPEDKPVGALRSVFDAA</sequence>
<reference evidence="1" key="1">
    <citation type="submission" date="2020-05" db="EMBL/GenBank/DDBJ databases">
        <authorList>
            <person name="Chiriac C."/>
            <person name="Salcher M."/>
            <person name="Ghai R."/>
            <person name="Kavagutti S V."/>
        </authorList>
    </citation>
    <scope>NUCLEOTIDE SEQUENCE</scope>
</reference>
<organism evidence="1">
    <name type="scientific">freshwater metagenome</name>
    <dbReference type="NCBI Taxonomy" id="449393"/>
    <lineage>
        <taxon>unclassified sequences</taxon>
        <taxon>metagenomes</taxon>
        <taxon>ecological metagenomes</taxon>
    </lineage>
</organism>
<dbReference type="EMBL" id="CAESAL010000041">
    <property type="protein sequence ID" value="CAB4343128.1"/>
    <property type="molecule type" value="Genomic_DNA"/>
</dbReference>
<evidence type="ECO:0000313" key="3">
    <source>
        <dbReference type="EMBL" id="CAB4697969.1"/>
    </source>
</evidence>